<dbReference type="RefSeq" id="WP_214563628.1">
    <property type="nucleotide sequence ID" value="NZ_JAHEWX010000031.1"/>
</dbReference>
<evidence type="ECO:0000313" key="2">
    <source>
        <dbReference type="EMBL" id="MBT1543427.1"/>
    </source>
</evidence>
<dbReference type="Proteomes" id="UP000709437">
    <property type="component" value="Unassembled WGS sequence"/>
</dbReference>
<evidence type="ECO:0000313" key="3">
    <source>
        <dbReference type="Proteomes" id="UP000709437"/>
    </source>
</evidence>
<evidence type="ECO:0008006" key="4">
    <source>
        <dbReference type="Google" id="ProtNLM"/>
    </source>
</evidence>
<reference evidence="2" key="1">
    <citation type="submission" date="2021-05" db="EMBL/GenBank/DDBJ databases">
        <title>Whole genome sequence of Curtobacterium flaccumfaciens pv. flaccumfaciens strain CFBP 3417.</title>
        <authorList>
            <person name="Osdaghi E."/>
            <person name="Taghouti G."/>
            <person name="Portier P."/>
            <person name="Fazliarab A."/>
            <person name="Taghavi S.M."/>
            <person name="Briand M."/>
            <person name="Le-Saux M."/>
            <person name="Jacques M.-A."/>
        </authorList>
    </citation>
    <scope>NUCLEOTIDE SEQUENCE</scope>
    <source>
        <strain evidence="2">CFBP 3417</strain>
    </source>
</reference>
<evidence type="ECO:0000256" key="1">
    <source>
        <dbReference type="SAM" id="SignalP"/>
    </source>
</evidence>
<protein>
    <recommendedName>
        <fullName evidence="4">Lipocalin-like domain-containing protein</fullName>
    </recommendedName>
</protein>
<dbReference type="EMBL" id="JAHEWX010000031">
    <property type="protein sequence ID" value="MBT1543427.1"/>
    <property type="molecule type" value="Genomic_DNA"/>
</dbReference>
<accession>A0A9Q2ZRD4</accession>
<dbReference type="AlphaFoldDB" id="A0A9Q2ZRD4"/>
<dbReference type="PROSITE" id="PS51257">
    <property type="entry name" value="PROKAR_LIPOPROTEIN"/>
    <property type="match status" value="1"/>
</dbReference>
<feature type="signal peptide" evidence="1">
    <location>
        <begin position="1"/>
        <end position="21"/>
    </location>
</feature>
<proteinExistence type="predicted"/>
<feature type="chain" id="PRO_5040372005" description="Lipocalin-like domain-containing protein" evidence="1">
    <location>
        <begin position="22"/>
        <end position="173"/>
    </location>
</feature>
<keyword evidence="1" id="KW-0732">Signal</keyword>
<sequence length="173" mass="18663">MTRRNRAGFSGVLAVSSLLLAACSGVPATPSPGDVQQGFVGTWAQDDRGQSVLVLDEDGTFRAQDFPAALVCDDSGNGGYQLDACRSRPSTVSADGTWTVAEGQFGVVRLHSGEKSFATAYQHHTSFFGHDFVLGFYTGSLERPEPDYVFERVQQRAEGVHGALERRGHRPDP</sequence>
<comment type="caution">
    <text evidence="2">The sequence shown here is derived from an EMBL/GenBank/DDBJ whole genome shotgun (WGS) entry which is preliminary data.</text>
</comment>
<gene>
    <name evidence="2" type="ORF">KK103_16815</name>
</gene>
<organism evidence="2 3">
    <name type="scientific">Curtobacterium flaccumfaciens pv. flaccumfaciens</name>
    <dbReference type="NCBI Taxonomy" id="138532"/>
    <lineage>
        <taxon>Bacteria</taxon>
        <taxon>Bacillati</taxon>
        <taxon>Actinomycetota</taxon>
        <taxon>Actinomycetes</taxon>
        <taxon>Micrococcales</taxon>
        <taxon>Microbacteriaceae</taxon>
        <taxon>Curtobacterium</taxon>
    </lineage>
</organism>
<name>A0A9Q2ZRD4_9MICO</name>